<feature type="signal peptide" evidence="1">
    <location>
        <begin position="1"/>
        <end position="20"/>
    </location>
</feature>
<feature type="chain" id="PRO_5039358084" evidence="1">
    <location>
        <begin position="21"/>
        <end position="234"/>
    </location>
</feature>
<comment type="caution">
    <text evidence="2">The sequence shown here is derived from an EMBL/GenBank/DDBJ whole genome shotgun (WGS) entry which is preliminary data.</text>
</comment>
<protein>
    <submittedName>
        <fullName evidence="2">Uncharacterized protein</fullName>
    </submittedName>
</protein>
<sequence length="234" mass="25834">MRNKLAISVLCLGFATTAFAANTPWWERPTVCKLDPTKCYNVMGTGYDSGLWDSDFGCWGMKIICPEALTTGEDYPTPMGRNEISKGTNLNKDFDLSILNGDCFGARKTKNNGAMASVDGKYVRVWCNGILDNPDEYLENGEITFGTEPTCADLADYGYVATENGKCYGKFYDPAKYYIECNSNEITPSRIIVLNGADYSYSGGNNITDSSSAAKLFDSMEKTSASQREIYFKK</sequence>
<accession>A0A9D1SM51</accession>
<evidence type="ECO:0000313" key="2">
    <source>
        <dbReference type="EMBL" id="HIU65301.1"/>
    </source>
</evidence>
<dbReference type="EMBL" id="DVNO01000011">
    <property type="protein sequence ID" value="HIU65301.1"/>
    <property type="molecule type" value="Genomic_DNA"/>
</dbReference>
<reference evidence="2" key="1">
    <citation type="submission" date="2020-10" db="EMBL/GenBank/DDBJ databases">
        <authorList>
            <person name="Gilroy R."/>
        </authorList>
    </citation>
    <scope>NUCLEOTIDE SEQUENCE</scope>
    <source>
        <strain evidence="2">CHK136-897</strain>
    </source>
</reference>
<proteinExistence type="predicted"/>
<organism evidence="2 3">
    <name type="scientific">Candidatus Enterousia avicola</name>
    <dbReference type="NCBI Taxonomy" id="2840787"/>
    <lineage>
        <taxon>Bacteria</taxon>
        <taxon>Pseudomonadati</taxon>
        <taxon>Pseudomonadota</taxon>
        <taxon>Alphaproteobacteria</taxon>
        <taxon>Candidatus Enterousia</taxon>
    </lineage>
</organism>
<name>A0A9D1SM51_9PROT</name>
<dbReference type="Proteomes" id="UP000824142">
    <property type="component" value="Unassembled WGS sequence"/>
</dbReference>
<evidence type="ECO:0000256" key="1">
    <source>
        <dbReference type="SAM" id="SignalP"/>
    </source>
</evidence>
<dbReference type="AlphaFoldDB" id="A0A9D1SM51"/>
<reference evidence="2" key="2">
    <citation type="journal article" date="2021" name="PeerJ">
        <title>Extensive microbial diversity within the chicken gut microbiome revealed by metagenomics and culture.</title>
        <authorList>
            <person name="Gilroy R."/>
            <person name="Ravi A."/>
            <person name="Getino M."/>
            <person name="Pursley I."/>
            <person name="Horton D.L."/>
            <person name="Alikhan N.F."/>
            <person name="Baker D."/>
            <person name="Gharbi K."/>
            <person name="Hall N."/>
            <person name="Watson M."/>
            <person name="Adriaenssens E.M."/>
            <person name="Foster-Nyarko E."/>
            <person name="Jarju S."/>
            <person name="Secka A."/>
            <person name="Antonio M."/>
            <person name="Oren A."/>
            <person name="Chaudhuri R.R."/>
            <person name="La Ragione R."/>
            <person name="Hildebrand F."/>
            <person name="Pallen M.J."/>
        </authorList>
    </citation>
    <scope>NUCLEOTIDE SEQUENCE</scope>
    <source>
        <strain evidence="2">CHK136-897</strain>
    </source>
</reference>
<gene>
    <name evidence="2" type="ORF">IAC63_01525</name>
</gene>
<keyword evidence="1" id="KW-0732">Signal</keyword>
<evidence type="ECO:0000313" key="3">
    <source>
        <dbReference type="Proteomes" id="UP000824142"/>
    </source>
</evidence>